<sequence>MLTRIEIDGFKTFENFALDLGPFVVILGPNASGKSNLFDAIRLLSHLAGTDLRTAVKTLRGEPQELFRREADGSSVTRMAFTVELLLAPEVRDPWGDTVKISHSRVRYEVEIERRKDDRGIERLVVAKEEAKPILAQSDKWRPKQQELSAQFRQLFMKYGRRTPWLTTTTGESGGKRSFKINQDGRKGRTRPAEAAEATVLSSITSAEFPHLYALREEMRSWRFLQLDPNALRRPSPTTAALELEPDGANLATVLARIQAETAMEIRPKGDLADIAADLTSLIPGVVGVSIEEDKKNREYRIDIDMRDGFPFSSRVVSDGTLRVLALLTLLHDPKHRGLVCFEEPENGVHPFRLKAMIERLRELVTDPTSEEVEEQEPLSQMLLNSHSPVVLSCLEDDEAMFADMVSVVNPEVDKISRKTRIRPVKGQGELLAEENREYVSKVEVERYLHSVDREG</sequence>
<organism evidence="4 5">
    <name type="scientific">Symplocastrum torsivum CPER-KK1</name>
    <dbReference type="NCBI Taxonomy" id="450513"/>
    <lineage>
        <taxon>Bacteria</taxon>
        <taxon>Bacillati</taxon>
        <taxon>Cyanobacteriota</taxon>
        <taxon>Cyanophyceae</taxon>
        <taxon>Oscillatoriophycideae</taxon>
        <taxon>Oscillatoriales</taxon>
        <taxon>Microcoleaceae</taxon>
        <taxon>Symplocastrum</taxon>
    </lineage>
</organism>
<dbReference type="GO" id="GO:0000731">
    <property type="term" value="P:DNA synthesis involved in DNA repair"/>
    <property type="evidence" value="ECO:0007669"/>
    <property type="project" value="TreeGrafter"/>
</dbReference>
<reference evidence="4" key="2">
    <citation type="journal article" date="2022" name="Microbiol. Resour. Announc.">
        <title>Metagenome Sequencing to Explore Phylogenomics of Terrestrial Cyanobacteria.</title>
        <authorList>
            <person name="Ward R.D."/>
            <person name="Stajich J.E."/>
            <person name="Johansen J.R."/>
            <person name="Huntemann M."/>
            <person name="Clum A."/>
            <person name="Foster B."/>
            <person name="Foster B."/>
            <person name="Roux S."/>
            <person name="Palaniappan K."/>
            <person name="Varghese N."/>
            <person name="Mukherjee S."/>
            <person name="Reddy T.B.K."/>
            <person name="Daum C."/>
            <person name="Copeland A."/>
            <person name="Chen I.A."/>
            <person name="Ivanova N.N."/>
            <person name="Kyrpides N.C."/>
            <person name="Shapiro N."/>
            <person name="Eloe-Fadrosh E.A."/>
            <person name="Pietrasiak N."/>
        </authorList>
    </citation>
    <scope>NUCLEOTIDE SEQUENCE</scope>
    <source>
        <strain evidence="4">CPER-KK1</strain>
    </source>
</reference>
<dbReference type="PIRSF" id="PIRSF029347">
    <property type="entry name" value="RecF"/>
    <property type="match status" value="1"/>
</dbReference>
<evidence type="ECO:0000313" key="5">
    <source>
        <dbReference type="Proteomes" id="UP000753908"/>
    </source>
</evidence>
<dbReference type="SUPFAM" id="SSF52540">
    <property type="entry name" value="P-loop containing nucleoside triphosphate hydrolases"/>
    <property type="match status" value="1"/>
</dbReference>
<feature type="region of interest" description="Disordered" evidence="1">
    <location>
        <begin position="166"/>
        <end position="192"/>
    </location>
</feature>
<dbReference type="PANTHER" id="PTHR32182">
    <property type="entry name" value="DNA REPLICATION AND REPAIR PROTEIN RECF"/>
    <property type="match status" value="1"/>
</dbReference>
<proteinExistence type="predicted"/>
<dbReference type="Proteomes" id="UP000753908">
    <property type="component" value="Unassembled WGS sequence"/>
</dbReference>
<dbReference type="GO" id="GO:0006302">
    <property type="term" value="P:double-strand break repair"/>
    <property type="evidence" value="ECO:0007669"/>
    <property type="project" value="InterPro"/>
</dbReference>
<protein>
    <submittedName>
        <fullName evidence="4">AAA family ATPase</fullName>
    </submittedName>
</protein>
<evidence type="ECO:0000313" key="4">
    <source>
        <dbReference type="EMBL" id="MBW4546902.1"/>
    </source>
</evidence>
<comment type="caution">
    <text evidence="4">The sequence shown here is derived from an EMBL/GenBank/DDBJ whole genome shotgun (WGS) entry which is preliminary data.</text>
</comment>
<feature type="domain" description="ATPase AAA-type core" evidence="2">
    <location>
        <begin position="213"/>
        <end position="393"/>
    </location>
</feature>
<dbReference type="PANTHER" id="PTHR32182:SF22">
    <property type="entry name" value="ATP-DEPENDENT ENDONUCLEASE, OLD FAMILY-RELATED"/>
    <property type="match status" value="1"/>
</dbReference>
<name>A0A951PPR2_9CYAN</name>
<evidence type="ECO:0000259" key="2">
    <source>
        <dbReference type="Pfam" id="PF13304"/>
    </source>
</evidence>
<evidence type="ECO:0000256" key="1">
    <source>
        <dbReference type="SAM" id="MobiDB-lite"/>
    </source>
</evidence>
<gene>
    <name evidence="4" type="ORF">KME25_21025</name>
</gene>
<dbReference type="GO" id="GO:0016887">
    <property type="term" value="F:ATP hydrolysis activity"/>
    <property type="evidence" value="ECO:0007669"/>
    <property type="project" value="InterPro"/>
</dbReference>
<dbReference type="Gene3D" id="3.40.50.300">
    <property type="entry name" value="P-loop containing nucleotide triphosphate hydrolases"/>
    <property type="match status" value="2"/>
</dbReference>
<dbReference type="Pfam" id="PF13476">
    <property type="entry name" value="AAA_23"/>
    <property type="match status" value="1"/>
</dbReference>
<reference evidence="4" key="1">
    <citation type="submission" date="2021-05" db="EMBL/GenBank/DDBJ databases">
        <authorList>
            <person name="Pietrasiak N."/>
            <person name="Ward R."/>
            <person name="Stajich J.E."/>
            <person name="Kurbessoian T."/>
        </authorList>
    </citation>
    <scope>NUCLEOTIDE SEQUENCE</scope>
    <source>
        <strain evidence="4">CPER-KK1</strain>
    </source>
</reference>
<dbReference type="EMBL" id="JAHHIF010000032">
    <property type="protein sequence ID" value="MBW4546902.1"/>
    <property type="molecule type" value="Genomic_DNA"/>
</dbReference>
<dbReference type="InterPro" id="IPR038729">
    <property type="entry name" value="Rad50/SbcC_AAA"/>
</dbReference>
<dbReference type="InterPro" id="IPR003959">
    <property type="entry name" value="ATPase_AAA_core"/>
</dbReference>
<dbReference type="GO" id="GO:0005524">
    <property type="term" value="F:ATP binding"/>
    <property type="evidence" value="ECO:0007669"/>
    <property type="project" value="InterPro"/>
</dbReference>
<accession>A0A951PPR2</accession>
<dbReference type="InterPro" id="IPR014555">
    <property type="entry name" value="RecF-like"/>
</dbReference>
<feature type="compositionally biased region" description="Basic and acidic residues" evidence="1">
    <location>
        <begin position="183"/>
        <end position="192"/>
    </location>
</feature>
<dbReference type="AlphaFoldDB" id="A0A951PPR2"/>
<dbReference type="InterPro" id="IPR027417">
    <property type="entry name" value="P-loop_NTPase"/>
</dbReference>
<dbReference type="Pfam" id="PF13304">
    <property type="entry name" value="AAA_21"/>
    <property type="match status" value="1"/>
</dbReference>
<evidence type="ECO:0000259" key="3">
    <source>
        <dbReference type="Pfam" id="PF13476"/>
    </source>
</evidence>
<feature type="domain" description="Rad50/SbcC-type AAA" evidence="3">
    <location>
        <begin position="4"/>
        <end position="54"/>
    </location>
</feature>